<dbReference type="CDD" id="cd00077">
    <property type="entry name" value="HDc"/>
    <property type="match status" value="1"/>
</dbReference>
<organism evidence="3 4">
    <name type="scientific">Thermobacillus xylanilyticus</name>
    <dbReference type="NCBI Taxonomy" id="76633"/>
    <lineage>
        <taxon>Bacteria</taxon>
        <taxon>Bacillati</taxon>
        <taxon>Bacillota</taxon>
        <taxon>Bacilli</taxon>
        <taxon>Bacillales</taxon>
        <taxon>Paenibacillaceae</taxon>
        <taxon>Thermobacillus</taxon>
    </lineage>
</organism>
<dbReference type="InterPro" id="IPR006674">
    <property type="entry name" value="HD_domain"/>
</dbReference>
<reference evidence="3 4" key="1">
    <citation type="submission" date="2021-04" db="EMBL/GenBank/DDBJ databases">
        <authorList>
            <person name="Rakotoarivonina H."/>
        </authorList>
    </citation>
    <scope>NUCLEOTIDE SEQUENCE [LARGE SCALE GENOMIC DNA]</scope>
    <source>
        <strain evidence="3 4">XE</strain>
    </source>
</reference>
<dbReference type="EMBL" id="CAJRAY010000038">
    <property type="protein sequence ID" value="CAG5084782.1"/>
    <property type="molecule type" value="Genomic_DNA"/>
</dbReference>
<dbReference type="Pfam" id="PF01966">
    <property type="entry name" value="HD"/>
    <property type="match status" value="1"/>
</dbReference>
<gene>
    <name evidence="3" type="primary">txxe 813-dgt</name>
    <name evidence="3" type="ORF">TXXE_08150</name>
</gene>
<dbReference type="InterPro" id="IPR050135">
    <property type="entry name" value="dGTPase-like"/>
</dbReference>
<dbReference type="InterPro" id="IPR006261">
    <property type="entry name" value="dGTPase"/>
</dbReference>
<dbReference type="PANTHER" id="PTHR11373">
    <property type="entry name" value="DEOXYNUCLEOSIDE TRIPHOSPHATE TRIPHOSPHOHYDROLASE"/>
    <property type="match status" value="1"/>
</dbReference>
<dbReference type="Proteomes" id="UP000681526">
    <property type="component" value="Unassembled WGS sequence"/>
</dbReference>
<evidence type="ECO:0000259" key="2">
    <source>
        <dbReference type="PROSITE" id="PS51831"/>
    </source>
</evidence>
<dbReference type="RefSeq" id="WP_213484173.1">
    <property type="nucleotide sequence ID" value="NZ_CAJRAY010000038.1"/>
</dbReference>
<dbReference type="Pfam" id="PF13286">
    <property type="entry name" value="HD_assoc"/>
    <property type="match status" value="1"/>
</dbReference>
<evidence type="ECO:0000256" key="1">
    <source>
        <dbReference type="ARBA" id="ARBA00022801"/>
    </source>
</evidence>
<evidence type="ECO:0000313" key="3">
    <source>
        <dbReference type="EMBL" id="CAG5084782.1"/>
    </source>
</evidence>
<sequence>MDIRKIRLDEGGKVHTSEARDEYEKDYARLVQSPAFRRLQGKSQVFGAGTGDYYRTRLTHSLEVSQIARESARRLHRSYPMLQKPEHPGLMMEPEVVECAALAHDLGHPPFGHKGEEVLHRLLSKRHGMPYEGNAQNFRILMFLEKRAGSDSGLDLTAAVLLAINKYPHCLNEPGVTKGVYEMEWEGGIRRLRELWDMPKGRATLEAQLMDLCDDIAYSTHDIEDGIRAGKILMSPGFFEDDRLAELIVQEIEHDPSGPNRAWDGIDRERMTGMVKRVLAEYYEQWTTVFRETGREPSRTRREMKARWVGLFASRVGILDDGQGWKRVTFVKDGEEDMDLLRTMEILKKLAWVTLIKDFRVQRLQKRSEIMLTRLWESFADRETGKLLLPPDWVQSYERQKGSWPWERLAADYIAGMTDAYAEKVYTELYASRSGSIYERD</sequence>
<accession>A0ABM8V3B4</accession>
<name>A0ABM8V3B4_THEXY</name>
<dbReference type="GO" id="GO:0008832">
    <property type="term" value="F:dGTPase activity"/>
    <property type="evidence" value="ECO:0007669"/>
    <property type="project" value="UniProtKB-EC"/>
</dbReference>
<keyword evidence="1 3" id="KW-0378">Hydrolase</keyword>
<dbReference type="NCBIfam" id="TIGR01353">
    <property type="entry name" value="dGTP_triPase"/>
    <property type="match status" value="1"/>
</dbReference>
<dbReference type="EC" id="3.1.5.1" evidence="3"/>
<dbReference type="SUPFAM" id="SSF109604">
    <property type="entry name" value="HD-domain/PDEase-like"/>
    <property type="match status" value="1"/>
</dbReference>
<evidence type="ECO:0000313" key="4">
    <source>
        <dbReference type="Proteomes" id="UP000681526"/>
    </source>
</evidence>
<dbReference type="Gene3D" id="1.10.3210.10">
    <property type="entry name" value="Hypothetical protein af1432"/>
    <property type="match status" value="1"/>
</dbReference>
<comment type="caution">
    <text evidence="3">The sequence shown here is derived from an EMBL/GenBank/DDBJ whole genome shotgun (WGS) entry which is preliminary data.</text>
</comment>
<feature type="domain" description="HD" evidence="2">
    <location>
        <begin position="57"/>
        <end position="219"/>
    </location>
</feature>
<dbReference type="InterPro" id="IPR003607">
    <property type="entry name" value="HD/PDEase_dom"/>
</dbReference>
<proteinExistence type="predicted"/>
<dbReference type="SMART" id="SM00471">
    <property type="entry name" value="HDc"/>
    <property type="match status" value="1"/>
</dbReference>
<dbReference type="PROSITE" id="PS51831">
    <property type="entry name" value="HD"/>
    <property type="match status" value="1"/>
</dbReference>
<dbReference type="PANTHER" id="PTHR11373:SF32">
    <property type="entry name" value="DEOXYGUANOSINETRIPHOSPHATE TRIPHOSPHOHYDROLASE"/>
    <property type="match status" value="1"/>
</dbReference>
<protein>
    <submittedName>
        <fullName evidence="3">Deoxyguanosinetriphosphate triphosphohydrolase, family protein</fullName>
        <ecNumber evidence="3">3.1.5.1</ecNumber>
    </submittedName>
</protein>
<dbReference type="InterPro" id="IPR026875">
    <property type="entry name" value="PHydrolase_assoc_dom"/>
</dbReference>
<keyword evidence="4" id="KW-1185">Reference proteome</keyword>